<dbReference type="STRING" id="1330534.L323_16345"/>
<keyword evidence="1" id="KW-1133">Transmembrane helix</keyword>
<dbReference type="Proteomes" id="UP000016860">
    <property type="component" value="Unassembled WGS sequence"/>
</dbReference>
<evidence type="ECO:0000256" key="1">
    <source>
        <dbReference type="SAM" id="Phobius"/>
    </source>
</evidence>
<name>U4QZ69_9FIRM</name>
<sequence length="59" mass="7199">MPLYKKEVYFERLYADFHIKGGVSFYVFVGCLRVYFEKYKISNWRNSDERKKIAFCGEE</sequence>
<protein>
    <submittedName>
        <fullName evidence="2">Uncharacterized protein</fullName>
    </submittedName>
</protein>
<dbReference type="PROSITE" id="PS51257">
    <property type="entry name" value="PROKAR_LIPOPROTEIN"/>
    <property type="match status" value="1"/>
</dbReference>
<feature type="transmembrane region" description="Helical" evidence="1">
    <location>
        <begin position="17"/>
        <end position="36"/>
    </location>
</feature>
<evidence type="ECO:0000313" key="3">
    <source>
        <dbReference type="Proteomes" id="UP000016860"/>
    </source>
</evidence>
<dbReference type="EMBL" id="ATAY01000088">
    <property type="protein sequence ID" value="EPR09378.1"/>
    <property type="molecule type" value="Genomic_DNA"/>
</dbReference>
<keyword evidence="1" id="KW-0812">Transmembrane</keyword>
<dbReference type="AlphaFoldDB" id="U4QZ69"/>
<dbReference type="PATRIC" id="fig|1330534.3.peg.3239"/>
<comment type="caution">
    <text evidence="2">The sequence shown here is derived from an EMBL/GenBank/DDBJ whole genome shotgun (WGS) entry which is preliminary data.</text>
</comment>
<evidence type="ECO:0000313" key="2">
    <source>
        <dbReference type="EMBL" id="EPR09378.1"/>
    </source>
</evidence>
<proteinExistence type="predicted"/>
<organism evidence="2 3">
    <name type="scientific">Ruminiclostridium papyrosolvens C7</name>
    <dbReference type="NCBI Taxonomy" id="1330534"/>
    <lineage>
        <taxon>Bacteria</taxon>
        <taxon>Bacillati</taxon>
        <taxon>Bacillota</taxon>
        <taxon>Clostridia</taxon>
        <taxon>Eubacteriales</taxon>
        <taxon>Oscillospiraceae</taxon>
        <taxon>Ruminiclostridium</taxon>
    </lineage>
</organism>
<gene>
    <name evidence="2" type="ORF">L323_16345</name>
</gene>
<keyword evidence="1" id="KW-0472">Membrane</keyword>
<accession>U4QZ69</accession>
<reference evidence="2 3" key="1">
    <citation type="journal article" date="2013" name="Genome Announc.">
        <title>Draft Genome Sequence of the Cellulolytic Bacterium Clostridium papyrosolvens C7 (ATCC 700395).</title>
        <authorList>
            <person name="Zepeda V."/>
            <person name="Dassa B."/>
            <person name="Borovok I."/>
            <person name="Lamed R."/>
            <person name="Bayer E.A."/>
            <person name="Cate J.H."/>
        </authorList>
    </citation>
    <scope>NUCLEOTIDE SEQUENCE [LARGE SCALE GENOMIC DNA]</scope>
    <source>
        <strain evidence="2 3">C7</strain>
    </source>
</reference>